<sequence>IIRYATESLIIDEEWIREFNELVSTIEES</sequence>
<accession>X0V177</accession>
<organism evidence="1">
    <name type="scientific">marine sediment metagenome</name>
    <dbReference type="NCBI Taxonomy" id="412755"/>
    <lineage>
        <taxon>unclassified sequences</taxon>
        <taxon>metagenomes</taxon>
        <taxon>ecological metagenomes</taxon>
    </lineage>
</organism>
<dbReference type="EMBL" id="BARS01021672">
    <property type="protein sequence ID" value="GAG06273.1"/>
    <property type="molecule type" value="Genomic_DNA"/>
</dbReference>
<reference evidence="1" key="1">
    <citation type="journal article" date="2014" name="Front. Microbiol.">
        <title>High frequency of phylogenetically diverse reductive dehalogenase-homologous genes in deep subseafloor sedimentary metagenomes.</title>
        <authorList>
            <person name="Kawai M."/>
            <person name="Futagami T."/>
            <person name="Toyoda A."/>
            <person name="Takaki Y."/>
            <person name="Nishi S."/>
            <person name="Hori S."/>
            <person name="Arai W."/>
            <person name="Tsubouchi T."/>
            <person name="Morono Y."/>
            <person name="Uchiyama I."/>
            <person name="Ito T."/>
            <person name="Fujiyama A."/>
            <person name="Inagaki F."/>
            <person name="Takami H."/>
        </authorList>
    </citation>
    <scope>NUCLEOTIDE SEQUENCE</scope>
    <source>
        <strain evidence="1">Expedition CK06-06</strain>
    </source>
</reference>
<proteinExistence type="predicted"/>
<protein>
    <submittedName>
        <fullName evidence="1">Uncharacterized protein</fullName>
    </submittedName>
</protein>
<name>X0V177_9ZZZZ</name>
<comment type="caution">
    <text evidence="1">The sequence shown here is derived from an EMBL/GenBank/DDBJ whole genome shotgun (WGS) entry which is preliminary data.</text>
</comment>
<dbReference type="AlphaFoldDB" id="X0V177"/>
<evidence type="ECO:0000313" key="1">
    <source>
        <dbReference type="EMBL" id="GAG06273.1"/>
    </source>
</evidence>
<gene>
    <name evidence="1" type="ORF">S01H1_34763</name>
</gene>
<feature type="non-terminal residue" evidence="1">
    <location>
        <position position="1"/>
    </location>
</feature>